<dbReference type="RefSeq" id="WP_340603407.1">
    <property type="nucleotide sequence ID" value="NZ_JBBMXV010000002.1"/>
</dbReference>
<reference evidence="1 2" key="1">
    <citation type="journal article" date="2019" name="Int. J. Syst. Evol. Microbiol.">
        <title>The Global Catalogue of Microorganisms (GCM) 10K type strain sequencing project: providing services to taxonomists for standard genome sequencing and annotation.</title>
        <authorList>
            <consortium name="The Broad Institute Genomics Platform"/>
            <consortium name="The Broad Institute Genome Sequencing Center for Infectious Disease"/>
            <person name="Wu L."/>
            <person name="Ma J."/>
        </authorList>
    </citation>
    <scope>NUCLEOTIDE SEQUENCE [LARGE SCALE GENOMIC DNA]</scope>
    <source>
        <strain evidence="1 2">CGMCC 1.3240</strain>
    </source>
</reference>
<dbReference type="AlphaFoldDB" id="A0ABD5V0E3"/>
<gene>
    <name evidence="1" type="ORF">ACFQGH_06720</name>
</gene>
<evidence type="ECO:0000313" key="1">
    <source>
        <dbReference type="EMBL" id="MFC6904892.1"/>
    </source>
</evidence>
<accession>A0ABD5V0E3</accession>
<keyword evidence="2" id="KW-1185">Reference proteome</keyword>
<organism evidence="1 2">
    <name type="scientific">Halalkalicoccus tibetensis</name>
    <dbReference type="NCBI Taxonomy" id="175632"/>
    <lineage>
        <taxon>Archaea</taxon>
        <taxon>Methanobacteriati</taxon>
        <taxon>Methanobacteriota</taxon>
        <taxon>Stenosarchaea group</taxon>
        <taxon>Halobacteria</taxon>
        <taxon>Halobacteriales</taxon>
        <taxon>Halococcaceae</taxon>
        <taxon>Halalkalicoccus</taxon>
    </lineage>
</organism>
<dbReference type="EMBL" id="JBHSXQ010000002">
    <property type="protein sequence ID" value="MFC6904892.1"/>
    <property type="molecule type" value="Genomic_DNA"/>
</dbReference>
<comment type="caution">
    <text evidence="1">The sequence shown here is derived from an EMBL/GenBank/DDBJ whole genome shotgun (WGS) entry which is preliminary data.</text>
</comment>
<name>A0ABD5V0E3_9EURY</name>
<protein>
    <submittedName>
        <fullName evidence="1">Nuclease</fullName>
    </submittedName>
</protein>
<sequence>MDRRTFLATAGATLGITSGVATATPSTRPPVRMYSPASQLDAGGAPLTDDSVVALWAEPTAYNVDVGRSEPVRYDGRIPLVSVDGRVAGIGSMLAADPAKQGGHATYADANGRALLSLWDALIDGDRVRWDGSHEQYWSLDAFERFRGLAEDEGYGVEPADAIDGATLADADGLVITTPPRAFDPVELDALAAFVDRGGALFLHDQANFRGLDETDNLNAIAERLELAFRFNADEVNDDEANAGAPFEVLTADYDPELFARVSPR</sequence>
<evidence type="ECO:0000313" key="2">
    <source>
        <dbReference type="Proteomes" id="UP001596312"/>
    </source>
</evidence>
<dbReference type="Proteomes" id="UP001596312">
    <property type="component" value="Unassembled WGS sequence"/>
</dbReference>
<proteinExistence type="predicted"/>